<comment type="caution">
    <text evidence="2">The sequence shown here is derived from an EMBL/GenBank/DDBJ whole genome shotgun (WGS) entry which is preliminary data.</text>
</comment>
<name>A0ABS2V468_9ACTN</name>
<proteinExistence type="predicted"/>
<geneLocation type="plasmid" evidence="2">
    <name>unnamed1</name>
</geneLocation>
<evidence type="ECO:0000256" key="1">
    <source>
        <dbReference type="SAM" id="MobiDB-lite"/>
    </source>
</evidence>
<protein>
    <submittedName>
        <fullName evidence="2">Type VII secretion system-associated protein</fullName>
    </submittedName>
</protein>
<keyword evidence="3" id="KW-1185">Reference proteome</keyword>
<reference evidence="2 3" key="1">
    <citation type="journal article" date="2016" name="Arch. Microbiol.">
        <title>Streptomyces zhihengii sp. nov., isolated from rhizospheric soil of Psammosilene tunicoides.</title>
        <authorList>
            <person name="Huang M.J."/>
            <person name="Fei J.J."/>
            <person name="Salam N."/>
            <person name="Kim C.J."/>
            <person name="Hozzein W.N."/>
            <person name="Xiao M."/>
            <person name="Huang H.Q."/>
            <person name="Li W.J."/>
        </authorList>
    </citation>
    <scope>NUCLEOTIDE SEQUENCE [LARGE SCALE GENOMIC DNA]</scope>
    <source>
        <strain evidence="2 3">YIM T102</strain>
    </source>
</reference>
<gene>
    <name evidence="2" type="ORF">JE024_38805</name>
</gene>
<accession>A0ABS2V468</accession>
<evidence type="ECO:0000313" key="3">
    <source>
        <dbReference type="Proteomes" id="UP000664109"/>
    </source>
</evidence>
<keyword evidence="2" id="KW-0614">Plasmid</keyword>
<organism evidence="2 3">
    <name type="scientific">Streptomyces zhihengii</name>
    <dbReference type="NCBI Taxonomy" id="1818004"/>
    <lineage>
        <taxon>Bacteria</taxon>
        <taxon>Bacillati</taxon>
        <taxon>Actinomycetota</taxon>
        <taxon>Actinomycetes</taxon>
        <taxon>Kitasatosporales</taxon>
        <taxon>Streptomycetaceae</taxon>
        <taxon>Streptomyces</taxon>
    </lineage>
</organism>
<dbReference type="NCBIfam" id="NF033533">
    <property type="entry name" value="lone7_assoc_B"/>
    <property type="match status" value="1"/>
</dbReference>
<feature type="region of interest" description="Disordered" evidence="1">
    <location>
        <begin position="143"/>
        <end position="163"/>
    </location>
</feature>
<sequence length="163" mass="17010">MPDLTHLDSQALRTFRENDVAGFISNLDKIQKDDPAGVQAVKSIAEGRTTPDTLWYAGTSSHPPVAIGLMGAEDTVHGQTLLKSIMTAASSVAGILDTQQKLFANIDRNLGETVDTLLKNQGDTLESIGAEKMLDAFADTGRSAVTGQPTGSVGGVTLPSGTV</sequence>
<dbReference type="InterPro" id="IPR049801">
    <property type="entry name" value="T7SS_assoc-like"/>
</dbReference>
<dbReference type="Proteomes" id="UP000664109">
    <property type="component" value="Unassembled WGS sequence"/>
</dbReference>
<dbReference type="EMBL" id="JAFEJA010000003">
    <property type="protein sequence ID" value="MBM9624503.1"/>
    <property type="molecule type" value="Genomic_DNA"/>
</dbReference>
<evidence type="ECO:0000313" key="2">
    <source>
        <dbReference type="EMBL" id="MBM9624503.1"/>
    </source>
</evidence>
<dbReference type="RefSeq" id="WP_205378688.1">
    <property type="nucleotide sequence ID" value="NZ_JAFEJA010000003.1"/>
</dbReference>